<accession>A0A098GEY7</accession>
<evidence type="ECO:0000313" key="1">
    <source>
        <dbReference type="EMBL" id="CEG60056.1"/>
    </source>
</evidence>
<gene>
    <name evidence="1" type="ORF">LMI_0733</name>
</gene>
<sequence>MQHLFWELYSINYPKDKFKEKYAEIILATNKDHYLFSVYFMSHPIKSRGKISRFMLDGCERLSLTDVKTRL</sequence>
<organism evidence="1 2">
    <name type="scientific">Legionella micdadei</name>
    <name type="common">Tatlockia micdadei</name>
    <dbReference type="NCBI Taxonomy" id="451"/>
    <lineage>
        <taxon>Bacteria</taxon>
        <taxon>Pseudomonadati</taxon>
        <taxon>Pseudomonadota</taxon>
        <taxon>Gammaproteobacteria</taxon>
        <taxon>Legionellales</taxon>
        <taxon>Legionellaceae</taxon>
        <taxon>Legionella</taxon>
    </lineage>
</organism>
<dbReference type="HOGENOM" id="CLU_2738670_0_0_6"/>
<dbReference type="EMBL" id="LN614830">
    <property type="protein sequence ID" value="CEG60056.1"/>
    <property type="molecule type" value="Genomic_DNA"/>
</dbReference>
<proteinExistence type="predicted"/>
<reference evidence="2" key="1">
    <citation type="submission" date="2014-09" db="EMBL/GenBank/DDBJ databases">
        <authorList>
            <person name="Gomez-Valero L."/>
        </authorList>
    </citation>
    <scope>NUCLEOTIDE SEQUENCE [LARGE SCALE GENOMIC DNA]</scope>
    <source>
        <strain evidence="2">ATCC33218</strain>
    </source>
</reference>
<evidence type="ECO:0000313" key="2">
    <source>
        <dbReference type="Proteomes" id="UP000032414"/>
    </source>
</evidence>
<protein>
    <submittedName>
        <fullName evidence="1">Uncharacterized protein</fullName>
    </submittedName>
</protein>
<dbReference type="Proteomes" id="UP000032414">
    <property type="component" value="Chromosome I"/>
</dbReference>
<dbReference type="AlphaFoldDB" id="A0A098GEY7"/>
<dbReference type="KEGG" id="tmc:LMI_0733"/>
<name>A0A098GEY7_LEGMI</name>